<dbReference type="AlphaFoldDB" id="A0A3B0XRB7"/>
<keyword evidence="5 10" id="KW-0808">Transferase</keyword>
<sequence>MNSLFCKTPFCNLKITQNNNRLSGVDFVRKLPRVEAVEDLFLQEAIYQIRQYILDPGFIFDLPREPLGTEFQQKVWSALRRIPVGEVRTYGEIARELGSSPRAVGNACRKNPLPFITPCHRVVSAQGIGGFSGQTQGYEISIKQRLLTHEGVEFPFTGPI</sequence>
<keyword evidence="6" id="KW-0227">DNA damage</keyword>
<proteinExistence type="inferred from homology"/>
<evidence type="ECO:0000256" key="5">
    <source>
        <dbReference type="ARBA" id="ARBA00022679"/>
    </source>
</evidence>
<dbReference type="EMBL" id="UOFI01000093">
    <property type="protein sequence ID" value="VAW67250.1"/>
    <property type="molecule type" value="Genomic_DNA"/>
</dbReference>
<dbReference type="Pfam" id="PF01035">
    <property type="entry name" value="DNA_binding_1"/>
    <property type="match status" value="1"/>
</dbReference>
<dbReference type="FunFam" id="1.10.10.10:FF:000214">
    <property type="entry name" value="Methylated-DNA--protein-cysteine methyltransferase"/>
    <property type="match status" value="1"/>
</dbReference>
<dbReference type="GO" id="GO:0003908">
    <property type="term" value="F:methylated-DNA-[protein]-cysteine S-methyltransferase activity"/>
    <property type="evidence" value="ECO:0007669"/>
    <property type="project" value="UniProtKB-EC"/>
</dbReference>
<evidence type="ECO:0000256" key="6">
    <source>
        <dbReference type="ARBA" id="ARBA00022763"/>
    </source>
</evidence>
<gene>
    <name evidence="10" type="ORF">MNBD_GAMMA09-3082</name>
</gene>
<dbReference type="SUPFAM" id="SSF46767">
    <property type="entry name" value="Methylated DNA-protein cysteine methyltransferase, C-terminal domain"/>
    <property type="match status" value="1"/>
</dbReference>
<protein>
    <recommendedName>
        <fullName evidence="3">methylated-DNA--[protein]-cysteine S-methyltransferase</fullName>
        <ecNumber evidence="3">2.1.1.63</ecNumber>
    </recommendedName>
</protein>
<comment type="similarity">
    <text evidence="2">Belongs to the MGMT family.</text>
</comment>
<keyword evidence="4 10" id="KW-0489">Methyltransferase</keyword>
<comment type="catalytic activity">
    <reaction evidence="8">
        <text>a 6-O-methyl-2'-deoxyguanosine in DNA + L-cysteinyl-[protein] = S-methyl-L-cysteinyl-[protein] + a 2'-deoxyguanosine in DNA</text>
        <dbReference type="Rhea" id="RHEA:24000"/>
        <dbReference type="Rhea" id="RHEA-COMP:10131"/>
        <dbReference type="Rhea" id="RHEA-COMP:10132"/>
        <dbReference type="Rhea" id="RHEA-COMP:11367"/>
        <dbReference type="Rhea" id="RHEA-COMP:11368"/>
        <dbReference type="ChEBI" id="CHEBI:29950"/>
        <dbReference type="ChEBI" id="CHEBI:82612"/>
        <dbReference type="ChEBI" id="CHEBI:85445"/>
        <dbReference type="ChEBI" id="CHEBI:85448"/>
        <dbReference type="EC" id="2.1.1.63"/>
    </reaction>
</comment>
<evidence type="ECO:0000256" key="7">
    <source>
        <dbReference type="ARBA" id="ARBA00023204"/>
    </source>
</evidence>
<feature type="domain" description="Methylated-DNA-[protein]-cysteine S-methyltransferase DNA binding" evidence="9">
    <location>
        <begin position="70"/>
        <end position="152"/>
    </location>
</feature>
<name>A0A3B0XRB7_9ZZZZ</name>
<evidence type="ECO:0000256" key="1">
    <source>
        <dbReference type="ARBA" id="ARBA00001286"/>
    </source>
</evidence>
<evidence type="ECO:0000259" key="9">
    <source>
        <dbReference type="Pfam" id="PF01035"/>
    </source>
</evidence>
<evidence type="ECO:0000256" key="4">
    <source>
        <dbReference type="ARBA" id="ARBA00022603"/>
    </source>
</evidence>
<dbReference type="NCBIfam" id="TIGR00589">
    <property type="entry name" value="ogt"/>
    <property type="match status" value="1"/>
</dbReference>
<dbReference type="Gene3D" id="1.10.10.10">
    <property type="entry name" value="Winged helix-like DNA-binding domain superfamily/Winged helix DNA-binding domain"/>
    <property type="match status" value="1"/>
</dbReference>
<dbReference type="GO" id="GO:0006281">
    <property type="term" value="P:DNA repair"/>
    <property type="evidence" value="ECO:0007669"/>
    <property type="project" value="UniProtKB-KW"/>
</dbReference>
<evidence type="ECO:0000256" key="8">
    <source>
        <dbReference type="ARBA" id="ARBA00049348"/>
    </source>
</evidence>
<dbReference type="EC" id="2.1.1.63" evidence="3"/>
<comment type="catalytic activity">
    <reaction evidence="1">
        <text>a 4-O-methyl-thymidine in DNA + L-cysteinyl-[protein] = a thymidine in DNA + S-methyl-L-cysteinyl-[protein]</text>
        <dbReference type="Rhea" id="RHEA:53428"/>
        <dbReference type="Rhea" id="RHEA-COMP:10131"/>
        <dbReference type="Rhea" id="RHEA-COMP:10132"/>
        <dbReference type="Rhea" id="RHEA-COMP:13555"/>
        <dbReference type="Rhea" id="RHEA-COMP:13556"/>
        <dbReference type="ChEBI" id="CHEBI:29950"/>
        <dbReference type="ChEBI" id="CHEBI:82612"/>
        <dbReference type="ChEBI" id="CHEBI:137386"/>
        <dbReference type="ChEBI" id="CHEBI:137387"/>
        <dbReference type="EC" id="2.1.1.63"/>
    </reaction>
</comment>
<evidence type="ECO:0000256" key="2">
    <source>
        <dbReference type="ARBA" id="ARBA00008711"/>
    </source>
</evidence>
<dbReference type="InterPro" id="IPR036631">
    <property type="entry name" value="MGMT_N_sf"/>
</dbReference>
<dbReference type="InterPro" id="IPR014048">
    <property type="entry name" value="MethylDNA_cys_MeTrfase_DNA-bd"/>
</dbReference>
<dbReference type="SUPFAM" id="SSF53155">
    <property type="entry name" value="Methylated DNA-protein cysteine methyltransferase domain"/>
    <property type="match status" value="1"/>
</dbReference>
<keyword evidence="7" id="KW-0234">DNA repair</keyword>
<organism evidence="10">
    <name type="scientific">hydrothermal vent metagenome</name>
    <dbReference type="NCBI Taxonomy" id="652676"/>
    <lineage>
        <taxon>unclassified sequences</taxon>
        <taxon>metagenomes</taxon>
        <taxon>ecological metagenomes</taxon>
    </lineage>
</organism>
<dbReference type="PANTHER" id="PTHR10815:SF13">
    <property type="entry name" value="METHYLATED-DNA--PROTEIN-CYSTEINE METHYLTRANSFERASE"/>
    <property type="match status" value="1"/>
</dbReference>
<evidence type="ECO:0000313" key="10">
    <source>
        <dbReference type="EMBL" id="VAW67250.1"/>
    </source>
</evidence>
<evidence type="ECO:0000256" key="3">
    <source>
        <dbReference type="ARBA" id="ARBA00011918"/>
    </source>
</evidence>
<dbReference type="InterPro" id="IPR036217">
    <property type="entry name" value="MethylDNA_cys_MeTrfase_DNAb"/>
</dbReference>
<dbReference type="InterPro" id="IPR036388">
    <property type="entry name" value="WH-like_DNA-bd_sf"/>
</dbReference>
<dbReference type="PANTHER" id="PTHR10815">
    <property type="entry name" value="METHYLATED-DNA--PROTEIN-CYSTEINE METHYLTRANSFERASE"/>
    <property type="match status" value="1"/>
</dbReference>
<reference evidence="10" key="1">
    <citation type="submission" date="2018-06" db="EMBL/GenBank/DDBJ databases">
        <authorList>
            <person name="Zhirakovskaya E."/>
        </authorList>
    </citation>
    <scope>NUCLEOTIDE SEQUENCE</scope>
</reference>
<dbReference type="GO" id="GO:0032259">
    <property type="term" value="P:methylation"/>
    <property type="evidence" value="ECO:0007669"/>
    <property type="project" value="UniProtKB-KW"/>
</dbReference>
<accession>A0A3B0XRB7</accession>
<dbReference type="CDD" id="cd06445">
    <property type="entry name" value="ATase"/>
    <property type="match status" value="1"/>
</dbReference>